<dbReference type="PANTHER" id="PTHR43090">
    <property type="entry name" value="1-(5-PHOSPHORIBOSYL)-5-[(5-PHOSPHORIBOSYLAMINO)METHYLIDENEAMINO] IMIDAZOLE-4-CARBOXAMIDE ISOMERASE"/>
    <property type="match status" value="1"/>
</dbReference>
<name>A0A133UB02_9EURY</name>
<evidence type="ECO:0000313" key="3">
    <source>
        <dbReference type="EMBL" id="KXA91349.1"/>
    </source>
</evidence>
<dbReference type="GO" id="GO:0000162">
    <property type="term" value="P:L-tryptophan biosynthetic process"/>
    <property type="evidence" value="ECO:0007669"/>
    <property type="project" value="TreeGrafter"/>
</dbReference>
<evidence type="ECO:0000256" key="1">
    <source>
        <dbReference type="ARBA" id="ARBA00009667"/>
    </source>
</evidence>
<dbReference type="Pfam" id="PF00977">
    <property type="entry name" value="His_biosynth"/>
    <property type="match status" value="1"/>
</dbReference>
<reference evidence="3 4" key="1">
    <citation type="journal article" date="2016" name="Sci. Rep.">
        <title>Metabolic traits of an uncultured archaeal lineage -MSBL1- from brine pools of the Red Sea.</title>
        <authorList>
            <person name="Mwirichia R."/>
            <person name="Alam I."/>
            <person name="Rashid M."/>
            <person name="Vinu M."/>
            <person name="Ba-Alawi W."/>
            <person name="Anthony Kamau A."/>
            <person name="Kamanda Ngugi D."/>
            <person name="Goker M."/>
            <person name="Klenk H.P."/>
            <person name="Bajic V."/>
            <person name="Stingl U."/>
        </authorList>
    </citation>
    <scope>NUCLEOTIDE SEQUENCE [LARGE SCALE GENOMIC DNA]</scope>
    <source>
        <strain evidence="3">SCGC-AAA259A05</strain>
    </source>
</reference>
<evidence type="ECO:0000313" key="4">
    <source>
        <dbReference type="Proteomes" id="UP000070163"/>
    </source>
</evidence>
<gene>
    <name evidence="3" type="ORF">AKJ57_01510</name>
</gene>
<organism evidence="3 4">
    <name type="scientific">candidate division MSBL1 archaeon SCGC-AAA259A05</name>
    <dbReference type="NCBI Taxonomy" id="1698259"/>
    <lineage>
        <taxon>Archaea</taxon>
        <taxon>Methanobacteriati</taxon>
        <taxon>Methanobacteriota</taxon>
        <taxon>candidate division MSBL1</taxon>
    </lineage>
</organism>
<sequence>MRVIPVMDLLDGKVVHAVGGEREKYEPVESSLADSSDPLDVAMAFQDLGLKELYVADLNAISFNGHNLDSIGDIISSTQLKVMIDGGFGRVREAKEYIDKGASKIVFATETLESFDEIYEIKNRYGVPLTASIDLDEREVIAKSQEILLPFPEIVQKFSDEEATEILILSLDRVGTSKGPAKEIIKEVLEWTELPLLVGGGTRNIDDIFQLEELGVSGVLIATALHEGTIDEGDIAALQ</sequence>
<dbReference type="GO" id="GO:0000105">
    <property type="term" value="P:L-histidine biosynthetic process"/>
    <property type="evidence" value="ECO:0007669"/>
    <property type="project" value="UniProtKB-KW"/>
</dbReference>
<dbReference type="Gene3D" id="3.20.20.70">
    <property type="entry name" value="Aldolase class I"/>
    <property type="match status" value="1"/>
</dbReference>
<dbReference type="InterPro" id="IPR011060">
    <property type="entry name" value="RibuloseP-bd_barrel"/>
</dbReference>
<comment type="caution">
    <text evidence="3">The sequence shown here is derived from an EMBL/GenBank/DDBJ whole genome shotgun (WGS) entry which is preliminary data.</text>
</comment>
<accession>A0A133UB02</accession>
<dbReference type="GO" id="GO:0003949">
    <property type="term" value="F:1-(5-phosphoribosyl)-5-[(5-phosphoribosylamino)methylideneamino]imidazole-4-carboxamide isomerase activity"/>
    <property type="evidence" value="ECO:0007669"/>
    <property type="project" value="InterPro"/>
</dbReference>
<dbReference type="GO" id="GO:0005737">
    <property type="term" value="C:cytoplasm"/>
    <property type="evidence" value="ECO:0007669"/>
    <property type="project" value="TreeGrafter"/>
</dbReference>
<keyword evidence="2" id="KW-0028">Amino-acid biosynthesis</keyword>
<dbReference type="Proteomes" id="UP000070163">
    <property type="component" value="Unassembled WGS sequence"/>
</dbReference>
<protein>
    <recommendedName>
        <fullName evidence="5">Phosphoribosylformimino-5-aminoimidazole carboxamide ribotide isomerase</fullName>
    </recommendedName>
</protein>
<evidence type="ECO:0000256" key="2">
    <source>
        <dbReference type="RuleBase" id="RU003657"/>
    </source>
</evidence>
<dbReference type="InterPro" id="IPR006062">
    <property type="entry name" value="His_biosynth"/>
</dbReference>
<dbReference type="EMBL" id="LHXJ01000011">
    <property type="protein sequence ID" value="KXA91349.1"/>
    <property type="molecule type" value="Genomic_DNA"/>
</dbReference>
<dbReference type="InterPro" id="IPR013785">
    <property type="entry name" value="Aldolase_TIM"/>
</dbReference>
<comment type="similarity">
    <text evidence="1 2">Belongs to the HisA/HisF family.</text>
</comment>
<evidence type="ECO:0008006" key="5">
    <source>
        <dbReference type="Google" id="ProtNLM"/>
    </source>
</evidence>
<proteinExistence type="inferred from homology"/>
<keyword evidence="2" id="KW-0368">Histidine biosynthesis</keyword>
<dbReference type="SUPFAM" id="SSF51366">
    <property type="entry name" value="Ribulose-phoshate binding barrel"/>
    <property type="match status" value="1"/>
</dbReference>
<dbReference type="InterPro" id="IPR044524">
    <property type="entry name" value="Isoase_HisA-like"/>
</dbReference>
<dbReference type="AlphaFoldDB" id="A0A133UB02"/>
<dbReference type="PANTHER" id="PTHR43090:SF2">
    <property type="entry name" value="1-(5-PHOSPHORIBOSYL)-5-[(5-PHOSPHORIBOSYLAMINO)METHYLIDENEAMINO] IMIDAZOLE-4-CARBOXAMIDE ISOMERASE"/>
    <property type="match status" value="1"/>
</dbReference>
<keyword evidence="4" id="KW-1185">Reference proteome</keyword>
<dbReference type="CDD" id="cd04723">
    <property type="entry name" value="HisA_HisF"/>
    <property type="match status" value="1"/>
</dbReference>